<proteinExistence type="predicted"/>
<protein>
    <submittedName>
        <fullName evidence="2">Uncharacterized protein</fullName>
    </submittedName>
</protein>
<dbReference type="EMBL" id="GBEZ01024042">
    <property type="protein sequence ID" value="JAC62902.1"/>
    <property type="molecule type" value="Transcribed_RNA"/>
</dbReference>
<dbReference type="AlphaFoldDB" id="A0A061QQE3"/>
<organism evidence="2">
    <name type="scientific">Tetraselmis sp. GSL018</name>
    <dbReference type="NCBI Taxonomy" id="582737"/>
    <lineage>
        <taxon>Eukaryota</taxon>
        <taxon>Viridiplantae</taxon>
        <taxon>Chlorophyta</taxon>
        <taxon>core chlorophytes</taxon>
        <taxon>Chlorodendrophyceae</taxon>
        <taxon>Chlorodendrales</taxon>
        <taxon>Chlorodendraceae</taxon>
        <taxon>Tetraselmis</taxon>
    </lineage>
</organism>
<feature type="compositionally biased region" description="Basic and acidic residues" evidence="1">
    <location>
        <begin position="113"/>
        <end position="122"/>
    </location>
</feature>
<sequence>MSIVSVHPYSQHCGSISEFGSLATAVGTLESQMPYSVLKISFKVLNHSAARTSPFFFCCCLACPSTYSRLILIPRLVETLGARSKPLSYTRIQKTRKGFGKGNRFPLPFGSPKKSETRKEPFKLQIKPQSIFGHGQTRRERSLVPASAPAHRSASTHTHTHTH</sequence>
<feature type="region of interest" description="Disordered" evidence="1">
    <location>
        <begin position="101"/>
        <end position="163"/>
    </location>
</feature>
<reference evidence="2" key="1">
    <citation type="submission" date="2014-05" db="EMBL/GenBank/DDBJ databases">
        <title>The transcriptome of the halophilic microalga Tetraselmis sp. GSL018 isolated from the Great Salt Lake, Utah.</title>
        <authorList>
            <person name="Jinkerson R.E."/>
            <person name="D'Adamo S."/>
            <person name="Posewitz M.C."/>
        </authorList>
    </citation>
    <scope>NUCLEOTIDE SEQUENCE</scope>
    <source>
        <strain evidence="2">GSL018</strain>
    </source>
</reference>
<evidence type="ECO:0000313" key="2">
    <source>
        <dbReference type="EMBL" id="JAC62902.1"/>
    </source>
</evidence>
<accession>A0A061QQE3</accession>
<evidence type="ECO:0000256" key="1">
    <source>
        <dbReference type="SAM" id="MobiDB-lite"/>
    </source>
</evidence>
<gene>
    <name evidence="2" type="ORF">TSPGSL018_22029</name>
</gene>
<feature type="compositionally biased region" description="Low complexity" evidence="1">
    <location>
        <begin position="145"/>
        <end position="157"/>
    </location>
</feature>
<feature type="non-terminal residue" evidence="2">
    <location>
        <position position="163"/>
    </location>
</feature>
<name>A0A061QQE3_9CHLO</name>